<comment type="caution">
    <text evidence="1">The sequence shown here is derived from an EMBL/GenBank/DDBJ whole genome shotgun (WGS) entry which is preliminary data.</text>
</comment>
<accession>A0A8X7P2Q5</accession>
<evidence type="ECO:0000313" key="2">
    <source>
        <dbReference type="Proteomes" id="UP000886595"/>
    </source>
</evidence>
<keyword evidence="2" id="KW-1185">Reference proteome</keyword>
<evidence type="ECO:0000313" key="1">
    <source>
        <dbReference type="EMBL" id="KAG2243177.1"/>
    </source>
</evidence>
<protein>
    <submittedName>
        <fullName evidence="1">Uncharacterized protein</fullName>
    </submittedName>
</protein>
<proteinExistence type="predicted"/>
<dbReference type="AlphaFoldDB" id="A0A8X7P2Q5"/>
<gene>
    <name evidence="1" type="ORF">Bca52824_094989</name>
</gene>
<name>A0A8X7P2Q5_BRACI</name>
<dbReference type="EMBL" id="JAAMPC010000253">
    <property type="protein sequence ID" value="KAG2243177.1"/>
    <property type="molecule type" value="Genomic_DNA"/>
</dbReference>
<reference evidence="1 2" key="1">
    <citation type="submission" date="2020-02" db="EMBL/GenBank/DDBJ databases">
        <authorList>
            <person name="Ma Q."/>
            <person name="Huang Y."/>
            <person name="Song X."/>
            <person name="Pei D."/>
        </authorList>
    </citation>
    <scope>NUCLEOTIDE SEQUENCE [LARGE SCALE GENOMIC DNA]</scope>
    <source>
        <strain evidence="1">Sxm20200214</strain>
        <tissue evidence="1">Leaf</tissue>
    </source>
</reference>
<organism evidence="1 2">
    <name type="scientific">Brassica carinata</name>
    <name type="common">Ethiopian mustard</name>
    <name type="synonym">Abyssinian cabbage</name>
    <dbReference type="NCBI Taxonomy" id="52824"/>
    <lineage>
        <taxon>Eukaryota</taxon>
        <taxon>Viridiplantae</taxon>
        <taxon>Streptophyta</taxon>
        <taxon>Embryophyta</taxon>
        <taxon>Tracheophyta</taxon>
        <taxon>Spermatophyta</taxon>
        <taxon>Magnoliopsida</taxon>
        <taxon>eudicotyledons</taxon>
        <taxon>Gunneridae</taxon>
        <taxon>Pentapetalae</taxon>
        <taxon>rosids</taxon>
        <taxon>malvids</taxon>
        <taxon>Brassicales</taxon>
        <taxon>Brassicaceae</taxon>
        <taxon>Brassiceae</taxon>
        <taxon>Brassica</taxon>
    </lineage>
</organism>
<dbReference type="Proteomes" id="UP000886595">
    <property type="component" value="Unassembled WGS sequence"/>
</dbReference>
<sequence length="125" mass="13560">MDLIGAILSGNLPSTSLIPPSVVISSSCSTDETVVADSDVEEEETTSSVHMIDTVKAETPEKPAAAIVIEEESPVTIVEETMINLNEFKSVNLTADTEMKDYSCDVTIRRRDRNDEPECREGGVI</sequence>